<dbReference type="EMBL" id="CP090034">
    <property type="protein sequence ID" value="UPK95284.1"/>
    <property type="molecule type" value="Genomic_DNA"/>
</dbReference>
<protein>
    <submittedName>
        <fullName evidence="1">Uncharacterized protein</fullName>
    </submittedName>
</protein>
<evidence type="ECO:0000313" key="1">
    <source>
        <dbReference type="EMBL" id="UPK95284.1"/>
    </source>
</evidence>
<keyword evidence="2" id="KW-1185">Reference proteome</keyword>
<organism evidence="1 2">
    <name type="scientific">Fusarium solani subsp. cucurbitae</name>
    <name type="common">Neocosmosporum cucurbitae</name>
    <dbReference type="NCBI Taxonomy" id="2747967"/>
    <lineage>
        <taxon>Eukaryota</taxon>
        <taxon>Fungi</taxon>
        <taxon>Dikarya</taxon>
        <taxon>Ascomycota</taxon>
        <taxon>Pezizomycotina</taxon>
        <taxon>Sordariomycetes</taxon>
        <taxon>Hypocreomycetidae</taxon>
        <taxon>Hypocreales</taxon>
        <taxon>Nectriaceae</taxon>
        <taxon>Fusarium</taxon>
        <taxon>Fusarium solani species complex</taxon>
    </lineage>
</organism>
<sequence length="73" mass="8829">MQYCVWHCSKVRSEAQKQQYQLARDLTLDKGLDLELIYSDQDAQFYIDHGIMEGVVRRWVQDVKLFLDHYDEF</sequence>
<accession>A0ACD3Z207</accession>
<reference evidence="1" key="1">
    <citation type="submission" date="2021-11" db="EMBL/GenBank/DDBJ databases">
        <title>Fusarium solani-melongenae Genome sequencing and assembly.</title>
        <authorList>
            <person name="Xie S."/>
            <person name="Huang L."/>
            <person name="Zhang X."/>
        </authorList>
    </citation>
    <scope>NUCLEOTIDE SEQUENCE</scope>
    <source>
        <strain evidence="1">CRI 24-3</strain>
    </source>
</reference>
<gene>
    <name evidence="1" type="ORF">LCI18_006219</name>
</gene>
<proteinExistence type="predicted"/>
<evidence type="ECO:0000313" key="2">
    <source>
        <dbReference type="Proteomes" id="UP000830768"/>
    </source>
</evidence>
<name>A0ACD3Z207_FUSSC</name>
<dbReference type="Proteomes" id="UP000830768">
    <property type="component" value="Chromosome 5"/>
</dbReference>